<accession>A0A9D1S003</accession>
<dbReference type="InterPro" id="IPR011697">
    <property type="entry name" value="Peptidase_C26"/>
</dbReference>
<dbReference type="PANTHER" id="PTHR43235:SF1">
    <property type="entry name" value="GLUTAMINE AMIDOTRANSFERASE PB2B2.05-RELATED"/>
    <property type="match status" value="1"/>
</dbReference>
<protein>
    <submittedName>
        <fullName evidence="1">Gamma-glutamyl-gamma-aminobutyrate hydrolase family protein</fullName>
    </submittedName>
</protein>
<dbReference type="Gene3D" id="3.40.50.880">
    <property type="match status" value="1"/>
</dbReference>
<dbReference type="CDD" id="cd01745">
    <property type="entry name" value="GATase1_2"/>
    <property type="match status" value="1"/>
</dbReference>
<organism evidence="1 2">
    <name type="scientific">Candidatus Nesterenkonia stercoripullorum</name>
    <dbReference type="NCBI Taxonomy" id="2838701"/>
    <lineage>
        <taxon>Bacteria</taxon>
        <taxon>Bacillati</taxon>
        <taxon>Actinomycetota</taxon>
        <taxon>Actinomycetes</taxon>
        <taxon>Micrococcales</taxon>
        <taxon>Micrococcaceae</taxon>
        <taxon>Nesterenkonia</taxon>
    </lineage>
</organism>
<sequence length="265" mass="27811">MASSVSEGSGAPDPAGYVPARRPLIGLTTYLQKAAWGVWDTEAAVLPAEYVRMVVEAGGVPVLLPPHGTDAAMLDAVDGLMLTGGADVGPDRYNQSRHSATRDQPWRDDHELFLLGRARQRGIPVLGVCRGLQVINVSCGGTLHQHLPEVLGHTERQPGPGVYGQMRARTTAGSRIAAAVGAELTAPCYHHQAVDQVGQGLEVTAVAEDGTVEALESAPGGPWMLAVQWHPEHNPADMRVVAELVRAAEQHAGSASSGASSHTDP</sequence>
<dbReference type="AlphaFoldDB" id="A0A9D1S003"/>
<gene>
    <name evidence="1" type="ORF">H9871_02915</name>
</gene>
<reference evidence="1" key="1">
    <citation type="journal article" date="2021" name="PeerJ">
        <title>Extensive microbial diversity within the chicken gut microbiome revealed by metagenomics and culture.</title>
        <authorList>
            <person name="Gilroy R."/>
            <person name="Ravi A."/>
            <person name="Getino M."/>
            <person name="Pursley I."/>
            <person name="Horton D.L."/>
            <person name="Alikhan N.F."/>
            <person name="Baker D."/>
            <person name="Gharbi K."/>
            <person name="Hall N."/>
            <person name="Watson M."/>
            <person name="Adriaenssens E.M."/>
            <person name="Foster-Nyarko E."/>
            <person name="Jarju S."/>
            <person name="Secka A."/>
            <person name="Antonio M."/>
            <person name="Oren A."/>
            <person name="Chaudhuri R.R."/>
            <person name="La Ragione R."/>
            <person name="Hildebrand F."/>
            <person name="Pallen M.J."/>
        </authorList>
    </citation>
    <scope>NUCLEOTIDE SEQUENCE</scope>
    <source>
        <strain evidence="1">ChiHejej3B27-3195</strain>
    </source>
</reference>
<name>A0A9D1S003_9MICC</name>
<dbReference type="GO" id="GO:0033969">
    <property type="term" value="F:gamma-glutamyl-gamma-aminobutyrate hydrolase activity"/>
    <property type="evidence" value="ECO:0007669"/>
    <property type="project" value="TreeGrafter"/>
</dbReference>
<dbReference type="Proteomes" id="UP000824151">
    <property type="component" value="Unassembled WGS sequence"/>
</dbReference>
<dbReference type="PROSITE" id="PS51273">
    <property type="entry name" value="GATASE_TYPE_1"/>
    <property type="match status" value="1"/>
</dbReference>
<comment type="caution">
    <text evidence="1">The sequence shown here is derived from an EMBL/GenBank/DDBJ whole genome shotgun (WGS) entry which is preliminary data.</text>
</comment>
<dbReference type="GO" id="GO:0006598">
    <property type="term" value="P:polyamine catabolic process"/>
    <property type="evidence" value="ECO:0007669"/>
    <property type="project" value="TreeGrafter"/>
</dbReference>
<evidence type="ECO:0000313" key="2">
    <source>
        <dbReference type="Proteomes" id="UP000824151"/>
    </source>
</evidence>
<dbReference type="Pfam" id="PF07722">
    <property type="entry name" value="Peptidase_C26"/>
    <property type="match status" value="1"/>
</dbReference>
<dbReference type="SUPFAM" id="SSF52317">
    <property type="entry name" value="Class I glutamine amidotransferase-like"/>
    <property type="match status" value="1"/>
</dbReference>
<reference evidence="1" key="2">
    <citation type="submission" date="2021-04" db="EMBL/GenBank/DDBJ databases">
        <authorList>
            <person name="Gilroy R."/>
        </authorList>
    </citation>
    <scope>NUCLEOTIDE SEQUENCE</scope>
    <source>
        <strain evidence="1">ChiHejej3B27-3195</strain>
    </source>
</reference>
<dbReference type="PANTHER" id="PTHR43235">
    <property type="entry name" value="GLUTAMINE AMIDOTRANSFERASE PB2B2.05-RELATED"/>
    <property type="match status" value="1"/>
</dbReference>
<dbReference type="InterPro" id="IPR029062">
    <property type="entry name" value="Class_I_gatase-like"/>
</dbReference>
<dbReference type="EMBL" id="DXGD01000108">
    <property type="protein sequence ID" value="HIW99073.1"/>
    <property type="molecule type" value="Genomic_DNA"/>
</dbReference>
<dbReference type="InterPro" id="IPR044668">
    <property type="entry name" value="PuuD-like"/>
</dbReference>
<dbReference type="GO" id="GO:0005829">
    <property type="term" value="C:cytosol"/>
    <property type="evidence" value="ECO:0007669"/>
    <property type="project" value="TreeGrafter"/>
</dbReference>
<evidence type="ECO:0000313" key="1">
    <source>
        <dbReference type="EMBL" id="HIW99073.1"/>
    </source>
</evidence>
<proteinExistence type="predicted"/>
<keyword evidence="1" id="KW-0378">Hydrolase</keyword>